<reference evidence="3" key="1">
    <citation type="submission" date="2022-10" db="EMBL/GenBank/DDBJ databases">
        <title>Comparative genomic analysis of Cohnella hashimotonis sp. nov., isolated from the International Space Station.</title>
        <authorList>
            <person name="Simpson A."/>
            <person name="Venkateswaran K."/>
        </authorList>
    </citation>
    <scope>NUCLEOTIDE SEQUENCE</scope>
    <source>
        <strain evidence="3">DSM 28161</strain>
    </source>
</reference>
<evidence type="ECO:0000313" key="4">
    <source>
        <dbReference type="Proteomes" id="UP001153404"/>
    </source>
</evidence>
<dbReference type="Pfam" id="PF22725">
    <property type="entry name" value="GFO_IDH_MocA_C3"/>
    <property type="match status" value="1"/>
</dbReference>
<keyword evidence="4" id="KW-1185">Reference proteome</keyword>
<dbReference type="Gene3D" id="3.40.50.720">
    <property type="entry name" value="NAD(P)-binding Rossmann-like Domain"/>
    <property type="match status" value="1"/>
</dbReference>
<feature type="domain" description="Gfo/Idh/MocA-like oxidoreductase N-terminal" evidence="1">
    <location>
        <begin position="4"/>
        <end position="121"/>
    </location>
</feature>
<evidence type="ECO:0000259" key="1">
    <source>
        <dbReference type="Pfam" id="PF01408"/>
    </source>
</evidence>
<dbReference type="EMBL" id="JAPDIA010000002">
    <property type="protein sequence ID" value="MDG0808654.1"/>
    <property type="molecule type" value="Genomic_DNA"/>
</dbReference>
<proteinExistence type="predicted"/>
<feature type="domain" description="GFO/IDH/MocA-like oxidoreductase" evidence="2">
    <location>
        <begin position="131"/>
        <end position="234"/>
    </location>
</feature>
<dbReference type="Pfam" id="PF01408">
    <property type="entry name" value="GFO_IDH_MocA"/>
    <property type="match status" value="1"/>
</dbReference>
<evidence type="ECO:0000313" key="3">
    <source>
        <dbReference type="EMBL" id="MDG0808654.1"/>
    </source>
</evidence>
<dbReference type="SUPFAM" id="SSF55347">
    <property type="entry name" value="Glyceraldehyde-3-phosphate dehydrogenase-like, C-terminal domain"/>
    <property type="match status" value="1"/>
</dbReference>
<dbReference type="PANTHER" id="PTHR43377:SF1">
    <property type="entry name" value="BILIVERDIN REDUCTASE A"/>
    <property type="match status" value="1"/>
</dbReference>
<dbReference type="PANTHER" id="PTHR43377">
    <property type="entry name" value="BILIVERDIN REDUCTASE A"/>
    <property type="match status" value="1"/>
</dbReference>
<dbReference type="SUPFAM" id="SSF51735">
    <property type="entry name" value="NAD(P)-binding Rossmann-fold domains"/>
    <property type="match status" value="1"/>
</dbReference>
<dbReference type="InterPro" id="IPR036291">
    <property type="entry name" value="NAD(P)-bd_dom_sf"/>
</dbReference>
<dbReference type="AlphaFoldDB" id="A0A9X4KPF3"/>
<evidence type="ECO:0000259" key="2">
    <source>
        <dbReference type="Pfam" id="PF22725"/>
    </source>
</evidence>
<dbReference type="InterPro" id="IPR051450">
    <property type="entry name" value="Gfo/Idh/MocA_Oxidoreductases"/>
</dbReference>
<gene>
    <name evidence="3" type="ORF">OMP40_04045</name>
</gene>
<comment type="caution">
    <text evidence="3">The sequence shown here is derived from an EMBL/GenBank/DDBJ whole genome shotgun (WGS) entry which is preliminary data.</text>
</comment>
<dbReference type="Proteomes" id="UP001153404">
    <property type="component" value="Unassembled WGS sequence"/>
</dbReference>
<accession>A0A9X4KPF3</accession>
<protein>
    <submittedName>
        <fullName evidence="3">Gfo/Idh/MocA family oxidoreductase</fullName>
    </submittedName>
</protein>
<name>A0A9X4KPF3_9BACL</name>
<organism evidence="3 4">
    <name type="scientific">Cohnella rhizosphaerae</name>
    <dbReference type="NCBI Taxonomy" id="1457232"/>
    <lineage>
        <taxon>Bacteria</taxon>
        <taxon>Bacillati</taxon>
        <taxon>Bacillota</taxon>
        <taxon>Bacilli</taxon>
        <taxon>Bacillales</taxon>
        <taxon>Paenibacillaceae</taxon>
        <taxon>Cohnella</taxon>
    </lineage>
</organism>
<sequence length="326" mass="35614">MGYRVAVIGAGIIAGSHLKAMRSMDALAPCAIADIARDRADALAAEHGIPSYADYKQMIEKERPDIAVVTLPHYLHREAACFAAARGCHVMLEKPMAMSASECDEIIEAVYAGGVKLMVGHTQHYDAVNLAAKAWIDGGRLGRLTMIGDRRHQRYDTPTRPAWFFEKAKAGGGILTNLGSHSIDKIQWLTGERIASVTSRIRYAEMRGDIEGGGSAFLVTESGIPATLSQSGYPGAVVDETEFRFTGGSMKLLTGRELWISEGGDYEQVPVPPQPDPFVRQFEDLLGAIRDNREPECSMAYSRSVVAVVESLYRSHERGAETQVER</sequence>
<dbReference type="Gene3D" id="3.30.360.10">
    <property type="entry name" value="Dihydrodipicolinate Reductase, domain 2"/>
    <property type="match status" value="1"/>
</dbReference>
<dbReference type="GO" id="GO:0000166">
    <property type="term" value="F:nucleotide binding"/>
    <property type="evidence" value="ECO:0007669"/>
    <property type="project" value="InterPro"/>
</dbReference>
<dbReference type="InterPro" id="IPR055170">
    <property type="entry name" value="GFO_IDH_MocA-like_dom"/>
</dbReference>
<dbReference type="InterPro" id="IPR000683">
    <property type="entry name" value="Gfo/Idh/MocA-like_OxRdtase_N"/>
</dbReference>
<dbReference type="RefSeq" id="WP_277529364.1">
    <property type="nucleotide sequence ID" value="NZ_JAPDIA010000002.1"/>
</dbReference>